<dbReference type="InterPro" id="IPR027417">
    <property type="entry name" value="P-loop_NTPase"/>
</dbReference>
<dbReference type="GO" id="GO:0022857">
    <property type="term" value="F:transmembrane transporter activity"/>
    <property type="evidence" value="ECO:0007669"/>
    <property type="project" value="InterPro"/>
</dbReference>
<dbReference type="InterPro" id="IPR001851">
    <property type="entry name" value="ABC_transp_permease"/>
</dbReference>
<evidence type="ECO:0000256" key="8">
    <source>
        <dbReference type="ARBA" id="ARBA00022840"/>
    </source>
</evidence>
<dbReference type="InParanoid" id="A0A212PRA1"/>
<dbReference type="GO" id="GO:0016887">
    <property type="term" value="F:ATP hydrolysis activity"/>
    <property type="evidence" value="ECO:0007669"/>
    <property type="project" value="InterPro"/>
</dbReference>
<feature type="transmembrane region" description="Helical" evidence="13">
    <location>
        <begin position="66"/>
        <end position="87"/>
    </location>
</feature>
<protein>
    <submittedName>
        <fullName evidence="15">ABC-type uncharacterized transport system, ATPase component</fullName>
    </submittedName>
</protein>
<name>A0A212PRA1_9CHLR</name>
<dbReference type="InterPro" id="IPR050107">
    <property type="entry name" value="ABC_carbohydrate_import_ATPase"/>
</dbReference>
<dbReference type="Pfam" id="PF02653">
    <property type="entry name" value="BPD_transp_2"/>
    <property type="match status" value="1"/>
</dbReference>
<organism evidence="15 16">
    <name type="scientific">Thermoflexus hugenholtzii JAD2</name>
    <dbReference type="NCBI Taxonomy" id="877466"/>
    <lineage>
        <taxon>Bacteria</taxon>
        <taxon>Bacillati</taxon>
        <taxon>Chloroflexota</taxon>
        <taxon>Thermoflexia</taxon>
        <taxon>Thermoflexales</taxon>
        <taxon>Thermoflexaceae</taxon>
        <taxon>Thermoflexus</taxon>
    </lineage>
</organism>
<dbReference type="OrthoDB" id="9771863at2"/>
<keyword evidence="8" id="KW-0067">ATP-binding</keyword>
<evidence type="ECO:0000256" key="12">
    <source>
        <dbReference type="SAM" id="MobiDB-lite"/>
    </source>
</evidence>
<gene>
    <name evidence="15" type="ORF">SAMN02746019_00029380</name>
</gene>
<dbReference type="InterPro" id="IPR003593">
    <property type="entry name" value="AAA+_ATPase"/>
</dbReference>
<keyword evidence="3" id="KW-0813">Transport</keyword>
<accession>A0A212PRA1</accession>
<feature type="transmembrane region" description="Helical" evidence="13">
    <location>
        <begin position="31"/>
        <end position="54"/>
    </location>
</feature>
<dbReference type="Gene3D" id="3.40.50.300">
    <property type="entry name" value="P-loop containing nucleotide triphosphate hydrolases"/>
    <property type="match status" value="2"/>
</dbReference>
<evidence type="ECO:0000256" key="4">
    <source>
        <dbReference type="ARBA" id="ARBA00022475"/>
    </source>
</evidence>
<keyword evidence="10 13" id="KW-1133">Transmembrane helix</keyword>
<evidence type="ECO:0000256" key="2">
    <source>
        <dbReference type="ARBA" id="ARBA00004651"/>
    </source>
</evidence>
<evidence type="ECO:0000259" key="14">
    <source>
        <dbReference type="PROSITE" id="PS50893"/>
    </source>
</evidence>
<feature type="transmembrane region" description="Helical" evidence="13">
    <location>
        <begin position="309"/>
        <end position="327"/>
    </location>
</feature>
<evidence type="ECO:0000256" key="13">
    <source>
        <dbReference type="SAM" id="Phobius"/>
    </source>
</evidence>
<evidence type="ECO:0000256" key="11">
    <source>
        <dbReference type="ARBA" id="ARBA00023136"/>
    </source>
</evidence>
<feature type="domain" description="ABC transporter" evidence="14">
    <location>
        <begin position="365"/>
        <end position="600"/>
    </location>
</feature>
<feature type="region of interest" description="Disordered" evidence="12">
    <location>
        <begin position="333"/>
        <end position="352"/>
    </location>
</feature>
<feature type="transmembrane region" description="Helical" evidence="13">
    <location>
        <begin position="93"/>
        <end position="114"/>
    </location>
</feature>
<keyword evidence="4" id="KW-1003">Cell membrane</keyword>
<keyword evidence="5 13" id="KW-0812">Transmembrane</keyword>
<feature type="transmembrane region" description="Helical" evidence="13">
    <location>
        <begin position="7"/>
        <end position="25"/>
    </location>
</feature>
<proteinExistence type="predicted"/>
<dbReference type="CDD" id="cd06580">
    <property type="entry name" value="TM_PBP1_transp_TpRbsC_like"/>
    <property type="match status" value="1"/>
</dbReference>
<evidence type="ECO:0000256" key="1">
    <source>
        <dbReference type="ARBA" id="ARBA00004202"/>
    </source>
</evidence>
<dbReference type="GO" id="GO:0005886">
    <property type="term" value="C:plasma membrane"/>
    <property type="evidence" value="ECO:0007669"/>
    <property type="project" value="UniProtKB-SubCell"/>
</dbReference>
<keyword evidence="11 13" id="KW-0472">Membrane</keyword>
<dbReference type="PROSITE" id="PS50893">
    <property type="entry name" value="ABC_TRANSPORTER_2"/>
    <property type="match status" value="2"/>
</dbReference>
<evidence type="ECO:0000313" key="16">
    <source>
        <dbReference type="Proteomes" id="UP000197025"/>
    </source>
</evidence>
<dbReference type="InterPro" id="IPR003439">
    <property type="entry name" value="ABC_transporter-like_ATP-bd"/>
</dbReference>
<dbReference type="AlphaFoldDB" id="A0A212PRA1"/>
<feature type="transmembrane region" description="Helical" evidence="13">
    <location>
        <begin position="264"/>
        <end position="288"/>
    </location>
</feature>
<evidence type="ECO:0000256" key="3">
    <source>
        <dbReference type="ARBA" id="ARBA00022448"/>
    </source>
</evidence>
<evidence type="ECO:0000256" key="7">
    <source>
        <dbReference type="ARBA" id="ARBA00022741"/>
    </source>
</evidence>
<feature type="transmembrane region" description="Helical" evidence="13">
    <location>
        <begin position="230"/>
        <end position="249"/>
    </location>
</feature>
<dbReference type="CDD" id="cd03216">
    <property type="entry name" value="ABC_Carb_Monos_I"/>
    <property type="match status" value="1"/>
</dbReference>
<dbReference type="Pfam" id="PF00005">
    <property type="entry name" value="ABC_tran"/>
    <property type="match status" value="2"/>
</dbReference>
<evidence type="ECO:0000256" key="6">
    <source>
        <dbReference type="ARBA" id="ARBA00022737"/>
    </source>
</evidence>
<keyword evidence="9" id="KW-1278">Translocase</keyword>
<dbReference type="FunFam" id="3.40.50.300:FF:000127">
    <property type="entry name" value="Ribose import ATP-binding protein RbsA"/>
    <property type="match status" value="1"/>
</dbReference>
<feature type="transmembrane region" description="Helical" evidence="13">
    <location>
        <begin position="184"/>
        <end position="206"/>
    </location>
</feature>
<keyword evidence="6" id="KW-0677">Repeat</keyword>
<dbReference type="SMART" id="SM00382">
    <property type="entry name" value="AAA"/>
    <property type="match status" value="2"/>
</dbReference>
<dbReference type="FunCoup" id="A0A212PRA1">
    <property type="interactions" value="59"/>
</dbReference>
<sequence length="879" mass="95311">MDARRFGFIIGVIALIFGAAVALGYGRYPAAVILVSMLATTIRVSTPLVLGALSGIFCERSGVVNIAIEGMMLTAAFTGFTASLYIYDAGAPGMVALLLGVLVAILSGALLGLLHAVLSITYKTDQIISGTVINILAVGITGYLNRQLFFGGQMPHSPGVLPRISLPVLSELPLVGSIFSQQPITWLAPLLVLAVHILLFHTVWGLRTRAVGEHPRGADTLGIDVIRMRYINVILGGAMAGLAGAYFTLESVPAFEPLMTNGRGFISLAAMIFGNWTPFGAWAATLLFGAAQALQANAQQFEFPAPSQFVGMVPYVMTMLVLTGIVGRTIPPAADGQPYEREALPPRRRTQRPAALPFSADGEILQAVGIVKRFPGVVANDHVNFSLRRGEIHAILGENGAGKTTLMNILYGLYHPDEGEIYVKGQPVELRRPNDAIRLGIGMVHQHFMLVPVFTVAENIILGQEVRRGPFLDLRRAVQEVRELSRRYGLEVDPEALVKDLPVGVQQRVEILKALYRNADILILDEPTAVLTPQETEELFRVMRHLQRQGVSIIFITHKLKEVLAVADRITVLRNGRVVGVLTPEEADEAHLAAMMVGREVMLTVEKAPARPGEEVLRVEDLRVRDDRGALAVDGVSFSVRAGEILGIAGVQGNGQTELIEALVGLRPVSGGRVFLLGEEVTGRPPRALIDRGMAHIPEDRQKHGLVLPYSVADNLVLNAYDRLPFARGLQRQPQAILEHARRLIALYDIRTPSPYMPVRNLSGGNQQKVIAARELSRPIRLLVANQPTRGLDVGATEYIHRKIVEMRDQGVAVLLVSTELDEIFSLSDRIAVMYRGRIVAVLEAAEATLQQVGLLMAGVLPAPARTDGERPAAQTLAG</sequence>
<feature type="transmembrane region" description="Helical" evidence="13">
    <location>
        <begin position="126"/>
        <end position="144"/>
    </location>
</feature>
<dbReference type="GO" id="GO:0005524">
    <property type="term" value="F:ATP binding"/>
    <property type="evidence" value="ECO:0007669"/>
    <property type="project" value="UniProtKB-KW"/>
</dbReference>
<evidence type="ECO:0000313" key="15">
    <source>
        <dbReference type="EMBL" id="SNB49384.1"/>
    </source>
</evidence>
<feature type="domain" description="ABC transporter" evidence="14">
    <location>
        <begin position="617"/>
        <end position="861"/>
    </location>
</feature>
<evidence type="ECO:0000256" key="10">
    <source>
        <dbReference type="ARBA" id="ARBA00022989"/>
    </source>
</evidence>
<keyword evidence="16" id="KW-1185">Reference proteome</keyword>
<dbReference type="PANTHER" id="PTHR43790">
    <property type="entry name" value="CARBOHYDRATE TRANSPORT ATP-BINDING PROTEIN MG119-RELATED"/>
    <property type="match status" value="1"/>
</dbReference>
<comment type="subcellular location">
    <subcellularLocation>
        <location evidence="2">Cell membrane</location>
        <topology evidence="2">Multi-pass membrane protein</topology>
    </subcellularLocation>
    <subcellularLocation>
        <location evidence="1">Cell membrane</location>
        <topology evidence="1">Peripheral membrane protein</topology>
    </subcellularLocation>
</comment>
<evidence type="ECO:0000256" key="5">
    <source>
        <dbReference type="ARBA" id="ARBA00022692"/>
    </source>
</evidence>
<keyword evidence="7" id="KW-0547">Nucleotide-binding</keyword>
<dbReference type="EMBL" id="FYEK01000002">
    <property type="protein sequence ID" value="SNB49384.1"/>
    <property type="molecule type" value="Genomic_DNA"/>
</dbReference>
<dbReference type="CDD" id="cd03215">
    <property type="entry name" value="ABC_Carb_Monos_II"/>
    <property type="match status" value="1"/>
</dbReference>
<evidence type="ECO:0000256" key="9">
    <source>
        <dbReference type="ARBA" id="ARBA00022967"/>
    </source>
</evidence>
<dbReference type="SUPFAM" id="SSF52540">
    <property type="entry name" value="P-loop containing nucleoside triphosphate hydrolases"/>
    <property type="match status" value="2"/>
</dbReference>
<dbReference type="Proteomes" id="UP000197025">
    <property type="component" value="Unassembled WGS sequence"/>
</dbReference>
<reference evidence="16" key="1">
    <citation type="submission" date="2017-06" db="EMBL/GenBank/DDBJ databases">
        <authorList>
            <person name="Varghese N."/>
            <person name="Submissions S."/>
        </authorList>
    </citation>
    <scope>NUCLEOTIDE SEQUENCE [LARGE SCALE GENOMIC DNA]</scope>
    <source>
        <strain evidence="16">JAD2</strain>
    </source>
</reference>
<dbReference type="PANTHER" id="PTHR43790:SF4">
    <property type="entry name" value="GUANOSINE IMPORT ATP-BINDING PROTEIN NUPO"/>
    <property type="match status" value="1"/>
</dbReference>